<dbReference type="RefSeq" id="WP_019686612.1">
    <property type="nucleotide sequence ID" value="NZ_CP036496.1"/>
</dbReference>
<feature type="compositionally biased region" description="Polar residues" evidence="1">
    <location>
        <begin position="15"/>
        <end position="34"/>
    </location>
</feature>
<name>A0A378XX29_PAEPO</name>
<dbReference type="AlphaFoldDB" id="A0A378XX29"/>
<protein>
    <submittedName>
        <fullName evidence="2">Uncharacterized protein</fullName>
    </submittedName>
</protein>
<gene>
    <name evidence="2" type="ORF">NCTC10343_01473</name>
</gene>
<dbReference type="EMBL" id="UGSC01000001">
    <property type="protein sequence ID" value="SUA67971.1"/>
    <property type="molecule type" value="Genomic_DNA"/>
</dbReference>
<proteinExistence type="predicted"/>
<organism evidence="2 3">
    <name type="scientific">Paenibacillus polymyxa</name>
    <name type="common">Bacillus polymyxa</name>
    <dbReference type="NCBI Taxonomy" id="1406"/>
    <lineage>
        <taxon>Bacteria</taxon>
        <taxon>Bacillati</taxon>
        <taxon>Bacillota</taxon>
        <taxon>Bacilli</taxon>
        <taxon>Bacillales</taxon>
        <taxon>Paenibacillaceae</taxon>
        <taxon>Paenibacillus</taxon>
    </lineage>
</organism>
<dbReference type="GeneID" id="93350261"/>
<evidence type="ECO:0000313" key="3">
    <source>
        <dbReference type="Proteomes" id="UP000254400"/>
    </source>
</evidence>
<evidence type="ECO:0000256" key="1">
    <source>
        <dbReference type="SAM" id="MobiDB-lite"/>
    </source>
</evidence>
<evidence type="ECO:0000313" key="2">
    <source>
        <dbReference type="EMBL" id="SUA67971.1"/>
    </source>
</evidence>
<feature type="region of interest" description="Disordered" evidence="1">
    <location>
        <begin position="15"/>
        <end position="40"/>
    </location>
</feature>
<dbReference type="Proteomes" id="UP000254400">
    <property type="component" value="Unassembled WGS sequence"/>
</dbReference>
<reference evidence="2 3" key="1">
    <citation type="submission" date="2018-06" db="EMBL/GenBank/DDBJ databases">
        <authorList>
            <consortium name="Pathogen Informatics"/>
            <person name="Doyle S."/>
        </authorList>
    </citation>
    <scope>NUCLEOTIDE SEQUENCE [LARGE SCALE GENOMIC DNA]</scope>
    <source>
        <strain evidence="2 3">NCTC10343</strain>
    </source>
</reference>
<accession>A0A378XX29</accession>
<sequence length="275" mass="30024">MSLSINRHLITTSTSYDNSNTLKSNENGLNNAGHTTHKKSSDSLELSAEFMEYAGGMQAPLPTENYSYGYKYDQNTVALTMDEQKALLSDLQSYLTSSSALSETNEINNSTNNPLATVSDLLSGVDLSTATDEEVSDLFDKVAETIQNNRPTPPPEGDSFRPDGLPPMMQAMGGIMPPFAWNIQEITHQEDNTTTSEEEHTVDEKRSLLNDLQNVLSSDLLSGSISSETDEQTDLISALKNAWGNTDESNATDEEVSVLFDKIAKIFEQSVSSSS</sequence>